<feature type="domain" description="EF-hand" evidence="2">
    <location>
        <begin position="22"/>
        <end position="57"/>
    </location>
</feature>
<dbReference type="AlphaFoldDB" id="A0A1R2BKH2"/>
<dbReference type="SUPFAM" id="SSF47473">
    <property type="entry name" value="EF-hand"/>
    <property type="match status" value="1"/>
</dbReference>
<comment type="caution">
    <text evidence="3">The sequence shown here is derived from an EMBL/GenBank/DDBJ whole genome shotgun (WGS) entry which is preliminary data.</text>
</comment>
<name>A0A1R2BKH2_9CILI</name>
<reference evidence="3 4" key="1">
    <citation type="submission" date="2016-11" db="EMBL/GenBank/DDBJ databases">
        <title>The macronuclear genome of Stentor coeruleus: a giant cell with tiny introns.</title>
        <authorList>
            <person name="Slabodnick M."/>
            <person name="Ruby J.G."/>
            <person name="Reiff S.B."/>
            <person name="Swart E.C."/>
            <person name="Gosai S."/>
            <person name="Prabakaran S."/>
            <person name="Witkowska E."/>
            <person name="Larue G.E."/>
            <person name="Fisher S."/>
            <person name="Freeman R.M."/>
            <person name="Gunawardena J."/>
            <person name="Chu W."/>
            <person name="Stover N.A."/>
            <person name="Gregory B.D."/>
            <person name="Nowacki M."/>
            <person name="Derisi J."/>
            <person name="Roy S.W."/>
            <person name="Marshall W.F."/>
            <person name="Sood P."/>
        </authorList>
    </citation>
    <scope>NUCLEOTIDE SEQUENCE [LARGE SCALE GENOMIC DNA]</scope>
    <source>
        <strain evidence="3">WM001</strain>
    </source>
</reference>
<dbReference type="InterPro" id="IPR011992">
    <property type="entry name" value="EF-hand-dom_pair"/>
</dbReference>
<dbReference type="SMART" id="SM00054">
    <property type="entry name" value="EFh"/>
    <property type="match status" value="2"/>
</dbReference>
<protein>
    <recommendedName>
        <fullName evidence="2">EF-hand domain-containing protein</fullName>
    </recommendedName>
</protein>
<dbReference type="PROSITE" id="PS50222">
    <property type="entry name" value="EF_HAND_2"/>
    <property type="match status" value="2"/>
</dbReference>
<sequence>MEDYTPEEAQRLREINTAFLNEDYSRANELFQLVDRNNDGKINTAEFKHMMDLFEERPVSEEEANYAIKVFDRDCNGVIDINEFISYFEKRKEPPEDG</sequence>
<dbReference type="InterPro" id="IPR018247">
    <property type="entry name" value="EF_Hand_1_Ca_BS"/>
</dbReference>
<evidence type="ECO:0000259" key="2">
    <source>
        <dbReference type="PROSITE" id="PS50222"/>
    </source>
</evidence>
<dbReference type="Proteomes" id="UP000187209">
    <property type="component" value="Unassembled WGS sequence"/>
</dbReference>
<gene>
    <name evidence="3" type="ORF">SteCoe_23339</name>
</gene>
<dbReference type="GO" id="GO:0005509">
    <property type="term" value="F:calcium ion binding"/>
    <property type="evidence" value="ECO:0007669"/>
    <property type="project" value="InterPro"/>
</dbReference>
<dbReference type="InterPro" id="IPR002048">
    <property type="entry name" value="EF_hand_dom"/>
</dbReference>
<accession>A0A1R2BKH2</accession>
<dbReference type="CDD" id="cd00051">
    <property type="entry name" value="EFh"/>
    <property type="match status" value="1"/>
</dbReference>
<evidence type="ECO:0000313" key="4">
    <source>
        <dbReference type="Proteomes" id="UP000187209"/>
    </source>
</evidence>
<keyword evidence="4" id="KW-1185">Reference proteome</keyword>
<dbReference type="EMBL" id="MPUH01000592">
    <property type="protein sequence ID" value="OMJ77115.1"/>
    <property type="molecule type" value="Genomic_DNA"/>
</dbReference>
<dbReference type="OrthoDB" id="26525at2759"/>
<dbReference type="PROSITE" id="PS00018">
    <property type="entry name" value="EF_HAND_1"/>
    <property type="match status" value="2"/>
</dbReference>
<evidence type="ECO:0000256" key="1">
    <source>
        <dbReference type="ARBA" id="ARBA00022837"/>
    </source>
</evidence>
<feature type="domain" description="EF-hand" evidence="2">
    <location>
        <begin position="59"/>
        <end position="94"/>
    </location>
</feature>
<dbReference type="Gene3D" id="1.10.238.10">
    <property type="entry name" value="EF-hand"/>
    <property type="match status" value="1"/>
</dbReference>
<evidence type="ECO:0000313" key="3">
    <source>
        <dbReference type="EMBL" id="OMJ77115.1"/>
    </source>
</evidence>
<keyword evidence="1" id="KW-0106">Calcium</keyword>
<organism evidence="3 4">
    <name type="scientific">Stentor coeruleus</name>
    <dbReference type="NCBI Taxonomy" id="5963"/>
    <lineage>
        <taxon>Eukaryota</taxon>
        <taxon>Sar</taxon>
        <taxon>Alveolata</taxon>
        <taxon>Ciliophora</taxon>
        <taxon>Postciliodesmatophora</taxon>
        <taxon>Heterotrichea</taxon>
        <taxon>Heterotrichida</taxon>
        <taxon>Stentoridae</taxon>
        <taxon>Stentor</taxon>
    </lineage>
</organism>
<dbReference type="Pfam" id="PF13499">
    <property type="entry name" value="EF-hand_7"/>
    <property type="match status" value="1"/>
</dbReference>
<proteinExistence type="predicted"/>